<dbReference type="InterPro" id="IPR050473">
    <property type="entry name" value="A2M/Complement_sys"/>
</dbReference>
<reference evidence="10" key="1">
    <citation type="submission" date="2018-05" db="EMBL/GenBank/DDBJ databases">
        <authorList>
            <person name="Datahose"/>
        </authorList>
    </citation>
    <scope>NUCLEOTIDE SEQUENCE</scope>
</reference>
<dbReference type="Pfam" id="PF07703">
    <property type="entry name" value="A2M_BRD"/>
    <property type="match status" value="1"/>
</dbReference>
<dbReference type="Gene3D" id="2.60.40.690">
    <property type="entry name" value="Alpha-macroglobulin, receptor-binding domain"/>
    <property type="match status" value="1"/>
</dbReference>
<dbReference type="GO" id="GO:0005615">
    <property type="term" value="C:extracellular space"/>
    <property type="evidence" value="ECO:0007669"/>
    <property type="project" value="InterPro"/>
</dbReference>
<evidence type="ECO:0000256" key="2">
    <source>
        <dbReference type="ARBA" id="ARBA00022690"/>
    </source>
</evidence>
<dbReference type="InterPro" id="IPR008930">
    <property type="entry name" value="Terpenoid_cyclase/PrenylTrfase"/>
</dbReference>
<dbReference type="PANTHER" id="PTHR11412:SF136">
    <property type="entry name" value="CD109 ANTIGEN"/>
    <property type="match status" value="1"/>
</dbReference>
<name>A0AAX7UZV0_ASTCA</name>
<evidence type="ECO:0000256" key="5">
    <source>
        <dbReference type="ARBA" id="ARBA00022966"/>
    </source>
</evidence>
<proteinExistence type="inferred from homology"/>
<evidence type="ECO:0000256" key="1">
    <source>
        <dbReference type="ARBA" id="ARBA00010952"/>
    </source>
</evidence>
<keyword evidence="6" id="KW-1015">Disulfide bond</keyword>
<dbReference type="GO" id="GO:0004867">
    <property type="term" value="F:serine-type endopeptidase inhibitor activity"/>
    <property type="evidence" value="ECO:0007669"/>
    <property type="project" value="UniProtKB-KW"/>
</dbReference>
<sequence>LNDVFFWCKQIYLYIMGFFLSPHPQPSYLLLAPKALQHGIPTSISVTILIPSPVTVSAHIVRGNLTMASQSVKISDSEPNHWEAYILEVKGHRGEVQVFSSFTKLHLDVEDIATFIQTDKVMYLPGQAVKIRVVSIHSDGKPFISPVDIIIRVRMMLLYQNHGRKRGQEGEFYLDNFCVCQGDSLHYFLESNQLLFLFVVLTPVTTSHFSGITYNSTATVGLSKTRYKVSFEEYHKLLRPSLTFSARVRRQHLSEMQSLSCTDNRYSSVNVKQLSHFQLLKVVCFPVVVTRSFKYSVYCCKQRKTNVCFQLLIRPSVCILCVKVKSRGQAISAGKGSPDLTLVPEVSWAPLACIIVYCVHPSGEVINDAIQLPIRQFLQNQVSLSWSSVVKRPAETVTLNVKLYVYIHVKIKVLTVKLREIMFYTTATEHLRGEQQKERVRWYFPETWIWMDTNTSNSNTKEMALTVPDSITTWIATAFVMSENLGLGIVEQPAELTVFQDFFLSLNLPAFIIRGEELLLEIILFNYLQEDQKVTVTVAQSETFEFVFPDNEQLSTPGVHPVFVKSESGATVLVPIRPLVLGEIPISVKANSDAVSDSVHTTVLVKAEGLEQSFSTSLLLELLPAGMSLSRNVTFTFPPDVVEGSERASVMAVGDILGPSISGLDSLIQMPYGCGEQNMINFAPNIYVLQYLDATRQDSQKTTDQAINYMMQGYERELTFQRGDGSFSAFGEQDSSGSTWLSAFVLRCFLQARPFINIDSNVLHSVAAWIASQQGHDGSFLEPGRVIHTELQGGLDGPVSLTAYCSLYKSYQVDVQKNFFNYSLSLLTYALALAGSSKAQSALNNLTGRAEIRDGVPMWFSLDDGLSSSWQPRSSDIEMASYVLLSHYKLNSIPEGLNLMKWLSQQRNHRGGFGSTQKALVKFCRSYLQQVLLTKETIKKLHFSFKPLCDSHSYSVNLVLLFLQLNVFYNVRNKEMRRRRREAGEQEAFELYVKLVDSEVNSAHLYICTRLVYGLGLSATGMAIMEVGLLSGFSLSPVGIETNDVVKKVETQLGKVILYLDSVTTLEMCVQIPLIIEYKVAKVQEATVVIYDYYEPSKTSLICLY</sequence>
<dbReference type="SMART" id="SM01360">
    <property type="entry name" value="A2M"/>
    <property type="match status" value="1"/>
</dbReference>
<evidence type="ECO:0000259" key="7">
    <source>
        <dbReference type="SMART" id="SM01359"/>
    </source>
</evidence>
<dbReference type="InterPro" id="IPR001599">
    <property type="entry name" value="Macroglobln_a2"/>
</dbReference>
<dbReference type="Gene3D" id="2.60.40.1930">
    <property type="match status" value="1"/>
</dbReference>
<accession>A0AAX7UZV0</accession>
<evidence type="ECO:0000313" key="10">
    <source>
        <dbReference type="Ensembl" id="ENSACLP00000074805.1"/>
    </source>
</evidence>
<protein>
    <recommendedName>
        <fullName evidence="12">CD109 molecule</fullName>
    </recommendedName>
</protein>
<keyword evidence="5" id="KW-0882">Thioester bond</keyword>
<dbReference type="Pfam" id="PF07678">
    <property type="entry name" value="TED_complement"/>
    <property type="match status" value="2"/>
</dbReference>
<dbReference type="Gene3D" id="2.60.120.1540">
    <property type="match status" value="1"/>
</dbReference>
<dbReference type="InterPro" id="IPR041813">
    <property type="entry name" value="A2M_TED"/>
</dbReference>
<dbReference type="InterPro" id="IPR047565">
    <property type="entry name" value="Alpha-macroglob_thiol-ester_cl"/>
</dbReference>
<dbReference type="InterPro" id="IPR036595">
    <property type="entry name" value="A-macroglobulin_rcpt-bd_sf"/>
</dbReference>
<dbReference type="AlphaFoldDB" id="A0AAX7UZV0"/>
<feature type="domain" description="Alpha-macroglobulin receptor-binding" evidence="9">
    <location>
        <begin position="1020"/>
        <end position="1105"/>
    </location>
</feature>
<feature type="domain" description="Alpha-2-macroglobulin" evidence="8">
    <location>
        <begin position="447"/>
        <end position="538"/>
    </location>
</feature>
<evidence type="ECO:0000259" key="9">
    <source>
        <dbReference type="SMART" id="SM01361"/>
    </source>
</evidence>
<keyword evidence="3" id="KW-0732">Signal</keyword>
<dbReference type="SUPFAM" id="SSF49410">
    <property type="entry name" value="Alpha-macroglobulin receptor domain"/>
    <property type="match status" value="1"/>
</dbReference>
<dbReference type="SUPFAM" id="SSF81296">
    <property type="entry name" value="E set domains"/>
    <property type="match status" value="1"/>
</dbReference>
<comment type="similarity">
    <text evidence="1">Belongs to the protease inhibitor I39 (alpha-2-macroglobulin) family.</text>
</comment>
<dbReference type="InterPro" id="IPR014756">
    <property type="entry name" value="Ig_E-set"/>
</dbReference>
<dbReference type="Gene3D" id="2.60.40.10">
    <property type="entry name" value="Immunoglobulins"/>
    <property type="match status" value="1"/>
</dbReference>
<evidence type="ECO:0000256" key="3">
    <source>
        <dbReference type="ARBA" id="ARBA00022729"/>
    </source>
</evidence>
<dbReference type="InterPro" id="IPR011625">
    <property type="entry name" value="A2M_N_BRD"/>
</dbReference>
<reference evidence="10" key="2">
    <citation type="submission" date="2025-08" db="UniProtKB">
        <authorList>
            <consortium name="Ensembl"/>
        </authorList>
    </citation>
    <scope>IDENTIFICATION</scope>
</reference>
<dbReference type="Ensembl" id="ENSACLT00000071358.1">
    <property type="protein sequence ID" value="ENSACLP00000074805.1"/>
    <property type="gene ID" value="ENSACLG00000011520.2"/>
</dbReference>
<dbReference type="GO" id="GO:0007399">
    <property type="term" value="P:nervous system development"/>
    <property type="evidence" value="ECO:0007669"/>
    <property type="project" value="UniProtKB-ARBA"/>
</dbReference>
<keyword evidence="4" id="KW-0722">Serine protease inhibitor</keyword>
<dbReference type="SMART" id="SM01361">
    <property type="entry name" value="A2M_recep"/>
    <property type="match status" value="1"/>
</dbReference>
<evidence type="ECO:0008006" key="12">
    <source>
        <dbReference type="Google" id="ProtNLM"/>
    </source>
</evidence>
<dbReference type="PANTHER" id="PTHR11412">
    <property type="entry name" value="MACROGLOBULIN / COMPLEMENT"/>
    <property type="match status" value="1"/>
</dbReference>
<dbReference type="Gene3D" id="1.50.10.20">
    <property type="match status" value="1"/>
</dbReference>
<dbReference type="SUPFAM" id="SSF48239">
    <property type="entry name" value="Terpenoid cyclases/Protein prenyltransferases"/>
    <property type="match status" value="1"/>
</dbReference>
<evidence type="ECO:0000256" key="4">
    <source>
        <dbReference type="ARBA" id="ARBA00022900"/>
    </source>
</evidence>
<evidence type="ECO:0000256" key="6">
    <source>
        <dbReference type="ARBA" id="ARBA00023157"/>
    </source>
</evidence>
<evidence type="ECO:0000259" key="8">
    <source>
        <dbReference type="SMART" id="SM01360"/>
    </source>
</evidence>
<dbReference type="InterPro" id="IPR019742">
    <property type="entry name" value="MacrogloblnA2_CS"/>
</dbReference>
<dbReference type="Pfam" id="PF07677">
    <property type="entry name" value="A2M_recep"/>
    <property type="match status" value="1"/>
</dbReference>
<dbReference type="SMART" id="SM01359">
    <property type="entry name" value="A2M_N_2"/>
    <property type="match status" value="1"/>
</dbReference>
<dbReference type="InterPro" id="IPR011626">
    <property type="entry name" value="Alpha-macroglobulin_TED"/>
</dbReference>
<dbReference type="Proteomes" id="UP000265100">
    <property type="component" value="Chromosome 15"/>
</dbReference>
<dbReference type="InterPro" id="IPR013783">
    <property type="entry name" value="Ig-like_fold"/>
</dbReference>
<dbReference type="InterPro" id="IPR009048">
    <property type="entry name" value="A-macroglobulin_rcpt-bd"/>
</dbReference>
<organism evidence="10 11">
    <name type="scientific">Astatotilapia calliptera</name>
    <name type="common">Eastern happy</name>
    <name type="synonym">Chromis callipterus</name>
    <dbReference type="NCBI Taxonomy" id="8154"/>
    <lineage>
        <taxon>Eukaryota</taxon>
        <taxon>Metazoa</taxon>
        <taxon>Chordata</taxon>
        <taxon>Craniata</taxon>
        <taxon>Vertebrata</taxon>
        <taxon>Euteleostomi</taxon>
        <taxon>Actinopterygii</taxon>
        <taxon>Neopterygii</taxon>
        <taxon>Teleostei</taxon>
        <taxon>Neoteleostei</taxon>
        <taxon>Acanthomorphata</taxon>
        <taxon>Ovalentaria</taxon>
        <taxon>Cichlomorphae</taxon>
        <taxon>Cichliformes</taxon>
        <taxon>Cichlidae</taxon>
        <taxon>African cichlids</taxon>
        <taxon>Pseudocrenilabrinae</taxon>
        <taxon>Haplochromini</taxon>
        <taxon>Astatotilapia</taxon>
    </lineage>
</organism>
<gene>
    <name evidence="10" type="primary">CD109</name>
</gene>
<feature type="domain" description="Alpha-2-macroglobulin bait region" evidence="7">
    <location>
        <begin position="287"/>
        <end position="410"/>
    </location>
</feature>
<dbReference type="SMART" id="SM01419">
    <property type="entry name" value="Thiol-ester_cl"/>
    <property type="match status" value="1"/>
</dbReference>
<evidence type="ECO:0000313" key="11">
    <source>
        <dbReference type="Proteomes" id="UP000265100"/>
    </source>
</evidence>
<dbReference type="Gene3D" id="2.20.130.20">
    <property type="match status" value="1"/>
</dbReference>
<dbReference type="GeneTree" id="ENSGT00940000155926"/>
<reference evidence="10" key="3">
    <citation type="submission" date="2025-09" db="UniProtKB">
        <authorList>
            <consortium name="Ensembl"/>
        </authorList>
    </citation>
    <scope>IDENTIFICATION</scope>
</reference>
<keyword evidence="11" id="KW-1185">Reference proteome</keyword>
<dbReference type="Pfam" id="PF00207">
    <property type="entry name" value="A2M"/>
    <property type="match status" value="1"/>
</dbReference>
<dbReference type="PROSITE" id="PS00477">
    <property type="entry name" value="ALPHA_2_MACROGLOBULIN"/>
    <property type="match status" value="1"/>
</dbReference>
<dbReference type="CDD" id="cd02897">
    <property type="entry name" value="A2M_2"/>
    <property type="match status" value="1"/>
</dbReference>
<keyword evidence="2" id="KW-0646">Protease inhibitor</keyword>